<protein>
    <recommendedName>
        <fullName evidence="4">At3g05675-like ankyrin-like domain-containing protein</fullName>
    </recommendedName>
</protein>
<dbReference type="Pfam" id="PF25553">
    <property type="entry name" value="BTB-POZ_ANK-like"/>
    <property type="match status" value="1"/>
</dbReference>
<keyword evidence="6" id="KW-1185">Reference proteome</keyword>
<keyword evidence="3" id="KW-0833">Ubl conjugation pathway</keyword>
<proteinExistence type="predicted"/>
<comment type="caution">
    <text evidence="5">The sequence shown here is derived from an EMBL/GenBank/DDBJ whole genome shotgun (WGS) entry which is preliminary data.</text>
</comment>
<comment type="function">
    <text evidence="1">May act as a substrate-specific adapter of an E3 ubiquitin-protein ligase complex (CUL3-RBX1-BTB) which mediates the ubiquitination and subsequent proteasomal degradation of target proteins.</text>
</comment>
<feature type="domain" description="At3g05675-like ankyrin-like" evidence="4">
    <location>
        <begin position="240"/>
        <end position="381"/>
    </location>
</feature>
<gene>
    <name evidence="5" type="ORF">R1flu_016760</name>
</gene>
<evidence type="ECO:0000256" key="2">
    <source>
        <dbReference type="ARBA" id="ARBA00004906"/>
    </source>
</evidence>
<evidence type="ECO:0000259" key="4">
    <source>
        <dbReference type="Pfam" id="PF25553"/>
    </source>
</evidence>
<sequence>MDLGMDSRTLSRSSSLRSELDLEKLNIFSENWNIVEHIRSLALIVLYMISWSARILLQFVPQRKELVGLTRALESISQTLNPTLTQDEHISVGTMSGCAIGRSLSQVLALVNDLPASSKKYAFTRALAEKIIYENSNHGYGYESVNRMALSAGFKRTLTLLTEGLHGLHHQRKRGTTWSLPLKLVSLIPSAGMAVPLPAPLSIIRSKIGCYFDPLLSGQTFSSSGMDATESAEFAEKLGQELLWLAEKLAECSALEEGMVQWSAASSLASLSLTASPRVQRSLVRLSALLIREIVSGKEAGIDVRFKLLFLWIPLFCTATHGVDGVIFSTSEKVEVERSLEKAIRNLPESDQEVLLAIWLQEFALSTSDWPNLQTCYDAWCNSTRKLSLLTHGESACALKGTERTHIE</sequence>
<name>A0ABD1YMR6_9MARC</name>
<dbReference type="PANTHER" id="PTHR31060">
    <property type="entry name" value="OSJNBA0011J08.25 PROTEIN-RELATED"/>
    <property type="match status" value="1"/>
</dbReference>
<organism evidence="5 6">
    <name type="scientific">Riccia fluitans</name>
    <dbReference type="NCBI Taxonomy" id="41844"/>
    <lineage>
        <taxon>Eukaryota</taxon>
        <taxon>Viridiplantae</taxon>
        <taxon>Streptophyta</taxon>
        <taxon>Embryophyta</taxon>
        <taxon>Marchantiophyta</taxon>
        <taxon>Marchantiopsida</taxon>
        <taxon>Marchantiidae</taxon>
        <taxon>Marchantiales</taxon>
        <taxon>Ricciaceae</taxon>
        <taxon>Riccia</taxon>
    </lineage>
</organism>
<evidence type="ECO:0000256" key="3">
    <source>
        <dbReference type="ARBA" id="ARBA00022786"/>
    </source>
</evidence>
<dbReference type="InterPro" id="IPR058039">
    <property type="entry name" value="At3g05675-like_ankyrin"/>
</dbReference>
<dbReference type="Proteomes" id="UP001605036">
    <property type="component" value="Unassembled WGS sequence"/>
</dbReference>
<dbReference type="EMBL" id="JBHFFA010000004">
    <property type="protein sequence ID" value="KAL2632074.1"/>
    <property type="molecule type" value="Genomic_DNA"/>
</dbReference>
<comment type="pathway">
    <text evidence="2">Protein modification; protein ubiquitination.</text>
</comment>
<evidence type="ECO:0000256" key="1">
    <source>
        <dbReference type="ARBA" id="ARBA00002668"/>
    </source>
</evidence>
<accession>A0ABD1YMR6</accession>
<dbReference type="AlphaFoldDB" id="A0ABD1YMR6"/>
<evidence type="ECO:0000313" key="6">
    <source>
        <dbReference type="Proteomes" id="UP001605036"/>
    </source>
</evidence>
<evidence type="ECO:0000313" key="5">
    <source>
        <dbReference type="EMBL" id="KAL2632074.1"/>
    </source>
</evidence>
<reference evidence="5 6" key="1">
    <citation type="submission" date="2024-09" db="EMBL/GenBank/DDBJ databases">
        <title>Chromosome-scale assembly of Riccia fluitans.</title>
        <authorList>
            <person name="Paukszto L."/>
            <person name="Sawicki J."/>
            <person name="Karawczyk K."/>
            <person name="Piernik-Szablinska J."/>
            <person name="Szczecinska M."/>
            <person name="Mazdziarz M."/>
        </authorList>
    </citation>
    <scope>NUCLEOTIDE SEQUENCE [LARGE SCALE GENOMIC DNA]</scope>
    <source>
        <strain evidence="5">Rf_01</strain>
        <tissue evidence="5">Aerial parts of the thallus</tissue>
    </source>
</reference>
<dbReference type="InterPro" id="IPR038920">
    <property type="entry name" value="At3g05675-like"/>
</dbReference>
<dbReference type="PANTHER" id="PTHR31060:SF4">
    <property type="entry name" value="1,8-CINEOLE SYNTHASE"/>
    <property type="match status" value="1"/>
</dbReference>